<comment type="caution">
    <text evidence="4">The sequence shown here is derived from an EMBL/GenBank/DDBJ whole genome shotgun (WGS) entry which is preliminary data.</text>
</comment>
<organism evidence="4 5">
    <name type="scientific">Aliivibrio fischeri</name>
    <name type="common">Vibrio fischeri</name>
    <dbReference type="NCBI Taxonomy" id="668"/>
    <lineage>
        <taxon>Bacteria</taxon>
        <taxon>Pseudomonadati</taxon>
        <taxon>Pseudomonadota</taxon>
        <taxon>Gammaproteobacteria</taxon>
        <taxon>Vibrionales</taxon>
        <taxon>Vibrionaceae</taxon>
        <taxon>Aliivibrio</taxon>
    </lineage>
</organism>
<dbReference type="Gene3D" id="3.10.670.10">
    <property type="entry name" value="Secreted effector protein ssei"/>
    <property type="match status" value="1"/>
</dbReference>
<reference evidence="4 5" key="1">
    <citation type="submission" date="2019-11" db="EMBL/GenBank/DDBJ databases">
        <title>Using colonization assays and comparative genomics to discover symbiosis behaviors and factors in Vibrio fischeri.</title>
        <authorList>
            <person name="Bongrand C."/>
            <person name="Moriano-Gutierrez S."/>
            <person name="Arevalo P."/>
            <person name="Mcfall-Ngai M."/>
            <person name="Visick K."/>
            <person name="Polz M.F."/>
            <person name="Ruby E.G."/>
        </authorList>
    </citation>
    <scope>NUCLEOTIDE SEQUENCE [LARGE SCALE GENOMIC DNA]</scope>
    <source>
        <strain evidence="5">emors.3.2</strain>
    </source>
</reference>
<evidence type="ECO:0000313" key="4">
    <source>
        <dbReference type="EMBL" id="MUK44715.1"/>
    </source>
</evidence>
<sequence length="3804" mass="427532">MEKKTKDSFPYNVLNHPSITSTPLVFASPGLTSIQYAIAQLSLDHNESVMDFAFEYLQHANLSQAKEFRTRGYNRFLPQFDFSLRDELEQHVQRLESDIELHGININSDQLRDVQIIAGKLRSQIECISQVQDQESTQERVEKWIEAHVPKKIVGEARPLERALGVTRHAKPEEHYGSRKVAQSLVRRLEGALKAMSLVAQSLSELVINSNSEQYDIHIERELIREMAHDYHRIAPVSPSPEMCSQLHEKVNTFITDEKLDEKAEVDSEGMYEQAKEAYSAQLSEEELRTEINAITAQSPKDERRRLWLQIRDERVVSALEQRLTFQNKACDDIQNEITKLDKKLNGSSLPLIKNIHLQPSSSLPFKGEACTYLAVTEGLLSNALAIIKTDKLKTANRLSEELKNLKQYLPKEKNQTYSMMSIAAIEKGVQEIKSGVVKATKAVFVSEPVKALKQQLTKLEKSVKDTNDKVLLVANKAKGKGHVSYRVLDEKCKDKKTSQLISDSIVRSVLWQLQQSMADLQQAAQPLLSSSKMLAQIKAPLPENFDHEFKSTSSPSPLMDILLHKRHLESPEMKMWTKQSTLNEILVKHVEQVKAAVKALETNERSDSPIDILAAFKLSFYKKATDLSNELMSALDLSLAEQEEINNRCHDLLMEGDKPLLERMAKTQFEVIELLNQAIGLATSSPCHFSQVKDFTERAILKSLLMKVRLAERSAQETGRDLDDTSRGVRIAKHWGMILAEKIEVSQALPSPGEVLALINRYGLNEETHSSGDPKGALMATRLSAELARAQAGTLLPVMTPERYAEYEKDLVEFMVAWGQRRFTRGVTEHVFELALSIPTTFMFNIFSPLYRLPLASLRIPYKVYKTKSLIMPGSDKPYKAIDMMVKKRMKQLGFNMVTSPMPTVMKTALGGVLAGAGYVYNKHVSSKEQTLDGIYEQVVNGKQSQQLRMDGLGALALRSVTALSNSGFEVLSDHVQRQVLTLSTPVESFNSPVVEDELLDEVWEDSVFDEPISLELNSDSAVLRRVRRSLDSDESQSNSPRTSAMVDEYYTRFNGDVLLFKEKAYNKLRGMPLGEARTNYIKVRLKKAQRMVSLAENEEQKRFLQSAVSILERACDSESDIDCMSVFYPPLSQVDGVLYESINTRFEITPKYEHIQMLINYQKSLWSEFLTLDKASFESRLEEEFQKAQQAIGGRFIYSRHMSSQEELNYHALILIKHLQVEANRYNDFEEQVQSLVNDLKSSQMNSDNYSVSELHQTILERAREGKQSSPHSFDRVMYTLCEQALSIDLKQAEYQEHIEKITSTIFTDIRFDDYKVSLLPSERIFVRNNLSLSSENLSNEILAYRIGKRLSLHINIEDIEHAYLNSLEDRLLPDGSLSTRQDQIDEITLHGGLIAYEQEILRSNRIIQAQRSIELASLSHKFWQDEGISQPNKVSYVYNYPYLPAADLYTMPNENAPRAAQIDNLEYIKRIEPAYNRVIESKMGPKYLHVVNRDELRSSEINWDVDHYRQCLEQRLIDLVAAQPEEKKSYLEQVLPRVLTPPRYTTDKVMSPYFIKPSIHDLPLENMLLLKDGDRYTVISLLPPSGRIEIVTGHDELKSLFTDLENHEWVLSHASLYNQMDGRHQYGMESALEGLRARTSNWSFMSETSNHRMSEPDVLRSIARSSMGTQGSGHYLRTNLVEAASNSYWEGISGEHSIEISGDYSLPDKFNEPNGTASFERLYEVQKQADIQRLAEQAIDQFKEEHFDVYSAHLKATCYRLIEEAWRKHEDTPLMFRSNLLIDKMHHEFNEVNISLPGLVGKRGGHVPLEGMMMFHDPDPRKAQYVMVSLLGEGALVEFNSKMEVYQFFANPGNRHFLLSHISEYNKQNDVLGVSTPADTLGDLEEQSLNYPSSPPVGISPYWASTETTFEVPMEPIEARSWDLIGTGLQFAIQEGIHNATTVTTEALNLDFIPLSHDRSVNMFDTLANRNLQRLTSDADALFKSHDEWRTEKALEITSAVLAVPAVVLSVAAVAASGGAAALPLAAAALAVDSVSFAVSLAEASYIISQGDTEEERTMGYIPLALAPLDLLGVASSTNDVLKALKVLKTSRATIQVADNLDDIVGATGHTANRMQDGIAHLNTSLTQPSDLSALNRTASNLDTSVTLSHAIDEQLEQIRCGIEELNDLEIDLNNLTQDYPVGTAPMASLTDFTLDEQLQVAVQRLSAPKIVRGKWGGMLVDDGGAMSAVRSSHGEYLFSDTPTGAKSIGISASNEATLMQYLDRYATRQVASDIEELSEIYVRVGPRPGSTRLKGLFPVEDATKGVINGVTNLSIRTGGIQGPTMIGMQTPGGLAKPLSSVIARYKKIIGWEKSLSGGKGHGLMLEISPYPGAGMIKVGDGNVSFGDIATALRGSSQELRPQVASHTSEIGLKGRSMNWNNTPIRRPMLGGEVWEGHPNVLPGSDDDLRLYLELGGNPEEYLETLKEVEPEISDKGFMEGNKRWQGKVESGRFFVKESKQGSSWELGNWQQEVNWRFKYRKGLVETTEELDKRILKASRNDTSYGHSNIVVALNDAKQSGGVEPKVVRWLQASSMDIDSQDYRVAFGLLDRPVNSTLEVGDLSQSGFLHLCDRDESGNKRFHHVIYVHVSSDGIHFYQIDHTSLQQELGQGVILRELKDGGTKLHTKHLLDEDSMAAFNHYLSTNDHNYVFTSVDDVHRNFVGTQTQIIESNDEFEVVIGNQSRERMQVLSPSKLVGRMTLGGDSSPILSDPLVQYTDRFKGQVNVQAVSIHADADGFFYYKDHINTNSDRMARTPAEFVQYLQTQGIDLTQGSTPVHLLACYAKSSGSAQSLADEIGRPVIAYSNRKLQINTSVLEDPSLELTSEANKLRQLLAKDDFKPASHRVFYPENSSNEVTNASSSKDSLPLRSNEFLGNKTIKPRSQLEQNAVDHTAEIVKATYQKYQSTPLENCENAAREIVDTLKAHPSYSDVRLGNMAFWEGAHGRNADSYMNHWVVMTKFNGIELVLDPTAHQFSNKLNISTPVLDTYENWVATYQAPLSNKRMMLVKIAEVPHFSSAPFKSNDEFSGFRYIKDAKVLSSSRWYHQSGYDQYIGSLIGNVRKTFFEAEPSTAFAQGTFEGSSSILDGGNGQIKYFSRYKQGKIQEGVFLVSLDSGATWRRGSWKEEVIFRLDSRNAPLALSELDQRINRASNRDSSYSRICYTGAFNDAEQAGTISPKVAEQLHRVIAKRDEAGQIMMSDNYQAVFELEGRHQRHFDRSMFKESGFLHVGEVGSDDLVHYDHIVYVHVNESGVCFYQVNGSDFQLALGDSDEIGINVSASHGKHMMNDTRVAAFERYFAENPEAVFTFTTVKQVSENVQYKQALAAMVQEGLIDYDTYKSSNDILEAEENVSGFVPQESTVGTKYVYFPSLNRELINLRFIPLLRHLKQTNAAPFEIVFKNREQVQGFQRILTETYGSIASSTLEPDLQYLYSVGKTNLHDLSESDTLHINGVAYIGEFANGEYSNVGPLAQELVAMGLPARAMIKITNKAAPPTYFLTPFSKPNEEEFDNSFAGQLERELVTLQSERDLGLVSSNSGVVNYQSVDSTILSVIVGREIYTRGDDSAYCKVRGIIDYFQAQDLERHRVFDPLPTLEKGEVTDTDVGMNAFDTARRYAENSDPLIRQYNNGQGDIILQKDRYGECSSRTLYISRSLNSHSFESALSIARQRTSVGKEPINILLLKNMDNINLIEIIGALSRAGQYDKAFFYTGEPFSDLVEIIKRPDEAIQENEQVLELRVTSLNKEWAAHALHDDPFIKS</sequence>
<name>A0A6N3Z4S6_ALIFS</name>
<dbReference type="InterPro" id="IPR028907">
    <property type="entry name" value="Tox-PLDMTX_dom"/>
</dbReference>
<proteinExistence type="predicted"/>
<feature type="domain" description="DUF8038" evidence="3">
    <location>
        <begin position="2530"/>
        <end position="2705"/>
    </location>
</feature>
<dbReference type="RefSeq" id="WP_155657374.1">
    <property type="nucleotide sequence ID" value="NZ_WOBO01000005.1"/>
</dbReference>
<protein>
    <submittedName>
        <fullName evidence="4">Uncharacterized protein</fullName>
    </submittedName>
</protein>
<dbReference type="Proteomes" id="UP000435323">
    <property type="component" value="Unassembled WGS sequence"/>
</dbReference>
<dbReference type="InterPro" id="IPR058351">
    <property type="entry name" value="DUF8038"/>
</dbReference>
<accession>A0A6N3Z4S6</accession>
<evidence type="ECO:0000313" key="5">
    <source>
        <dbReference type="Proteomes" id="UP000435323"/>
    </source>
</evidence>
<feature type="domain" description="Tox-PLDMTX" evidence="2">
    <location>
        <begin position="2951"/>
        <end position="3089"/>
    </location>
</feature>
<evidence type="ECO:0000256" key="1">
    <source>
        <dbReference type="SAM" id="Coils"/>
    </source>
</evidence>
<feature type="coiled-coil region" evidence="1">
    <location>
        <begin position="1221"/>
        <end position="1248"/>
    </location>
</feature>
<keyword evidence="1" id="KW-0175">Coiled coil</keyword>
<dbReference type="Pfam" id="PF15645">
    <property type="entry name" value="Tox-PLDMTX"/>
    <property type="match status" value="1"/>
</dbReference>
<evidence type="ECO:0000259" key="3">
    <source>
        <dbReference type="Pfam" id="PF26124"/>
    </source>
</evidence>
<feature type="domain" description="DUF8038" evidence="3">
    <location>
        <begin position="3185"/>
        <end position="3363"/>
    </location>
</feature>
<evidence type="ECO:0000259" key="2">
    <source>
        <dbReference type="Pfam" id="PF15645"/>
    </source>
</evidence>
<dbReference type="EMBL" id="WOBO01000005">
    <property type="protein sequence ID" value="MUK44715.1"/>
    <property type="molecule type" value="Genomic_DNA"/>
</dbReference>
<dbReference type="Pfam" id="PF26124">
    <property type="entry name" value="DUF8038"/>
    <property type="match status" value="2"/>
</dbReference>
<gene>
    <name evidence="4" type="ORF">GNP77_04910</name>
</gene>